<protein>
    <submittedName>
        <fullName evidence="2">Uncharacterized protein</fullName>
    </submittedName>
</protein>
<reference evidence="2 3" key="1">
    <citation type="submission" date="2024-08" db="EMBL/GenBank/DDBJ databases">
        <authorList>
            <person name="Will J Nash"/>
            <person name="Angela Man"/>
            <person name="Seanna McTaggart"/>
            <person name="Kendall Baker"/>
            <person name="Tom Barker"/>
            <person name="Leah Catchpole"/>
            <person name="Alex Durrant"/>
            <person name="Karim Gharbi"/>
            <person name="Naomi Irish"/>
            <person name="Gemy Kaithakottil"/>
            <person name="Debby Ku"/>
            <person name="Aaliyah Providence"/>
            <person name="Felix Shaw"/>
            <person name="David Swarbreck"/>
            <person name="Chris Watkins"/>
            <person name="Ann M. McCartney"/>
            <person name="Giulio Formenti"/>
            <person name="Alice Mouton"/>
            <person name="Noel Vella"/>
            <person name="Bjorn M von Reumont"/>
            <person name="Adriana Vella"/>
            <person name="Wilfried Haerty"/>
        </authorList>
    </citation>
    <scope>NUCLEOTIDE SEQUENCE [LARGE SCALE GENOMIC DNA]</scope>
</reference>
<sequence length="147" mass="16790">MTDENSCKSLWNKLLNRVNFRATTTSSQIKSACPPKKKKGVDQYKAKPEEKDKNRIKSSEEPYVAPSQICPVIKPCCYIKMQDPCRPCCCDTKPKIPPCPPTHKSQEPREPMCGCELCQKDPGNEKCCDKNRAFRGINIDREYFEKA</sequence>
<feature type="region of interest" description="Disordered" evidence="1">
    <location>
        <begin position="25"/>
        <end position="60"/>
    </location>
</feature>
<accession>A0ABP1NJT8</accession>
<evidence type="ECO:0000256" key="1">
    <source>
        <dbReference type="SAM" id="MobiDB-lite"/>
    </source>
</evidence>
<evidence type="ECO:0000313" key="2">
    <source>
        <dbReference type="EMBL" id="CAL7941299.1"/>
    </source>
</evidence>
<feature type="compositionally biased region" description="Basic and acidic residues" evidence="1">
    <location>
        <begin position="40"/>
        <end position="60"/>
    </location>
</feature>
<keyword evidence="3" id="KW-1185">Reference proteome</keyword>
<gene>
    <name evidence="2" type="ORF">XYLVIOL_LOCUS4930</name>
</gene>
<dbReference type="Proteomes" id="UP001642520">
    <property type="component" value="Unassembled WGS sequence"/>
</dbReference>
<comment type="caution">
    <text evidence="2">The sequence shown here is derived from an EMBL/GenBank/DDBJ whole genome shotgun (WGS) entry which is preliminary data.</text>
</comment>
<dbReference type="EMBL" id="CAXAJV020001292">
    <property type="protein sequence ID" value="CAL7941299.1"/>
    <property type="molecule type" value="Genomic_DNA"/>
</dbReference>
<proteinExistence type="predicted"/>
<evidence type="ECO:0000313" key="3">
    <source>
        <dbReference type="Proteomes" id="UP001642520"/>
    </source>
</evidence>
<name>A0ABP1NJT8_XYLVO</name>
<organism evidence="2 3">
    <name type="scientific">Xylocopa violacea</name>
    <name type="common">Violet carpenter bee</name>
    <name type="synonym">Apis violacea</name>
    <dbReference type="NCBI Taxonomy" id="135666"/>
    <lineage>
        <taxon>Eukaryota</taxon>
        <taxon>Metazoa</taxon>
        <taxon>Ecdysozoa</taxon>
        <taxon>Arthropoda</taxon>
        <taxon>Hexapoda</taxon>
        <taxon>Insecta</taxon>
        <taxon>Pterygota</taxon>
        <taxon>Neoptera</taxon>
        <taxon>Endopterygota</taxon>
        <taxon>Hymenoptera</taxon>
        <taxon>Apocrita</taxon>
        <taxon>Aculeata</taxon>
        <taxon>Apoidea</taxon>
        <taxon>Anthophila</taxon>
        <taxon>Apidae</taxon>
        <taxon>Xylocopa</taxon>
        <taxon>Xylocopa</taxon>
    </lineage>
</organism>